<dbReference type="SUPFAM" id="SSF51430">
    <property type="entry name" value="NAD(P)-linked oxidoreductase"/>
    <property type="match status" value="1"/>
</dbReference>
<sequence>MRTIKLGSSSLEVPVVAVGCMRINTLDGKEAEHFVRSAMEIGANFFDHADIYGTGKCEEIFAEAVQMSPQVRENIILQSKCGIRKGMFDFSKEHILNSVDGILQRLKTDYLDVLLLHRPDALVEPEEVAEAFDLLEREGKVRHFGVSNQNPNQIELLKKYVKQPLVANQLQMSITNTTMIDSGINVNMENEAAINRDGSIMDYCRLHDITIQPWSPFQYGFFEGVFLGSDKFPELNAKIDEIAAKYDVSNTTIAIAWLLRHPAQMQPVTGTMNLERLQDCVKASDVHLTRQEWYDIYRAAGNVLP</sequence>
<comment type="caution">
    <text evidence="2">The sequence shown here is derived from an EMBL/GenBank/DDBJ whole genome shotgun (WGS) entry which is preliminary data.</text>
</comment>
<dbReference type="RefSeq" id="WP_307219139.1">
    <property type="nucleotide sequence ID" value="NZ_JAUSTI010000013.1"/>
</dbReference>
<name>A0ABT9WI77_9BACL</name>
<dbReference type="InterPro" id="IPR023210">
    <property type="entry name" value="NADP_OxRdtase_dom"/>
</dbReference>
<dbReference type="PANTHER" id="PTHR43364:SF1">
    <property type="entry name" value="OXIDOREDUCTASE YDHF"/>
    <property type="match status" value="1"/>
</dbReference>
<reference evidence="2 3" key="1">
    <citation type="submission" date="2023-07" db="EMBL/GenBank/DDBJ databases">
        <title>Sorghum-associated microbial communities from plants grown in Nebraska, USA.</title>
        <authorList>
            <person name="Schachtman D."/>
        </authorList>
    </citation>
    <scope>NUCLEOTIDE SEQUENCE [LARGE SCALE GENOMIC DNA]</scope>
    <source>
        <strain evidence="2 3">DS1314</strain>
    </source>
</reference>
<proteinExistence type="predicted"/>
<organism evidence="2 3">
    <name type="scientific">Paenibacillus tundrae</name>
    <dbReference type="NCBI Taxonomy" id="528187"/>
    <lineage>
        <taxon>Bacteria</taxon>
        <taxon>Bacillati</taxon>
        <taxon>Bacillota</taxon>
        <taxon>Bacilli</taxon>
        <taxon>Bacillales</taxon>
        <taxon>Paenibacillaceae</taxon>
        <taxon>Paenibacillus</taxon>
    </lineage>
</organism>
<protein>
    <submittedName>
        <fullName evidence="2">Oxidoreductase</fullName>
    </submittedName>
</protein>
<dbReference type="PANTHER" id="PTHR43364">
    <property type="entry name" value="NADH-SPECIFIC METHYLGLYOXAL REDUCTASE-RELATED"/>
    <property type="match status" value="1"/>
</dbReference>
<dbReference type="PRINTS" id="PR00069">
    <property type="entry name" value="ALDKETRDTASE"/>
</dbReference>
<accession>A0ABT9WI77</accession>
<dbReference type="InterPro" id="IPR036812">
    <property type="entry name" value="NAD(P)_OxRdtase_dom_sf"/>
</dbReference>
<evidence type="ECO:0000313" key="2">
    <source>
        <dbReference type="EMBL" id="MDQ0172744.1"/>
    </source>
</evidence>
<dbReference type="Proteomes" id="UP001233836">
    <property type="component" value="Unassembled WGS sequence"/>
</dbReference>
<evidence type="ECO:0000259" key="1">
    <source>
        <dbReference type="Pfam" id="PF00248"/>
    </source>
</evidence>
<dbReference type="Gene3D" id="3.20.20.100">
    <property type="entry name" value="NADP-dependent oxidoreductase domain"/>
    <property type="match status" value="1"/>
</dbReference>
<evidence type="ECO:0000313" key="3">
    <source>
        <dbReference type="Proteomes" id="UP001233836"/>
    </source>
</evidence>
<feature type="domain" description="NADP-dependent oxidoreductase" evidence="1">
    <location>
        <begin position="17"/>
        <end position="296"/>
    </location>
</feature>
<gene>
    <name evidence="2" type="ORF">J2T19_004234</name>
</gene>
<dbReference type="CDD" id="cd19092">
    <property type="entry name" value="AKR_BsYcsN_EcYdhF-like"/>
    <property type="match status" value="1"/>
</dbReference>
<dbReference type="Pfam" id="PF00248">
    <property type="entry name" value="Aldo_ket_red"/>
    <property type="match status" value="1"/>
</dbReference>
<dbReference type="EMBL" id="JAUSTI010000013">
    <property type="protein sequence ID" value="MDQ0172744.1"/>
    <property type="molecule type" value="Genomic_DNA"/>
</dbReference>
<keyword evidence="3" id="KW-1185">Reference proteome</keyword>
<dbReference type="InterPro" id="IPR050523">
    <property type="entry name" value="AKR_Detox_Biosynth"/>
</dbReference>
<dbReference type="InterPro" id="IPR020471">
    <property type="entry name" value="AKR"/>
</dbReference>